<accession>A0A9D4XA84</accession>
<keyword evidence="3" id="KW-1185">Reference proteome</keyword>
<gene>
    <name evidence="2" type="ORF">KIW84_041576</name>
</gene>
<dbReference type="PANTHER" id="PTHR48009">
    <property type="entry name" value="LEUCINE-RICH REPEAT (LRR) FAMILY PROTEIN"/>
    <property type="match status" value="1"/>
</dbReference>
<dbReference type="PANTHER" id="PTHR48009:SF4">
    <property type="entry name" value="LEUCINE-RICH REPEAT (LRR) FAMILY PROTEIN"/>
    <property type="match status" value="1"/>
</dbReference>
<proteinExistence type="predicted"/>
<comment type="caution">
    <text evidence="2">The sequence shown here is derived from an EMBL/GenBank/DDBJ whole genome shotgun (WGS) entry which is preliminary data.</text>
</comment>
<dbReference type="SUPFAM" id="SSF52058">
    <property type="entry name" value="L domain-like"/>
    <property type="match status" value="1"/>
</dbReference>
<dbReference type="Gramene" id="Psat04G0157600-T1">
    <property type="protein sequence ID" value="KAI5416577.1"/>
    <property type="gene ID" value="KIW84_041576"/>
</dbReference>
<dbReference type="Gene3D" id="3.80.10.10">
    <property type="entry name" value="Ribonuclease Inhibitor"/>
    <property type="match status" value="1"/>
</dbReference>
<dbReference type="AlphaFoldDB" id="A0A9D4XA84"/>
<evidence type="ECO:0000259" key="1">
    <source>
        <dbReference type="Pfam" id="PF09440"/>
    </source>
</evidence>
<feature type="domain" description="Eukaryotic translation initiation factor 3 subunit E N-terminal" evidence="1">
    <location>
        <begin position="4"/>
        <end position="60"/>
    </location>
</feature>
<dbReference type="InterPro" id="IPR019010">
    <property type="entry name" value="eIF3e_N"/>
</dbReference>
<sequence>MVGRSTEIVIRLKSFEDAAALLIAFLQNVGVVQELEADKQDNLQRLNDKYQIVPAQMEALLPIWKISSNSSKLCSLSLHPSRPWTTDERVMKSAVFSLPGSIAGIFRSQYFERSSKTANDLSGFIPSNIDIISKLEFLSLSSDKLIGKIIMTIVNIISLGRFAANQNQFTGPVPFGVTEYLSSLNLTDNHSSEPLSRRPFISTTISACRFVL</sequence>
<dbReference type="InterPro" id="IPR053213">
    <property type="entry name" value="RLP29"/>
</dbReference>
<dbReference type="InterPro" id="IPR032675">
    <property type="entry name" value="LRR_dom_sf"/>
</dbReference>
<evidence type="ECO:0000313" key="3">
    <source>
        <dbReference type="Proteomes" id="UP001058974"/>
    </source>
</evidence>
<dbReference type="Proteomes" id="UP001058974">
    <property type="component" value="Chromosome 4"/>
</dbReference>
<dbReference type="Pfam" id="PF09440">
    <property type="entry name" value="eIF3_N"/>
    <property type="match status" value="1"/>
</dbReference>
<protein>
    <recommendedName>
        <fullName evidence="1">Eukaryotic translation initiation factor 3 subunit E N-terminal domain-containing protein</fullName>
    </recommendedName>
</protein>
<name>A0A9D4XA84_PEA</name>
<reference evidence="2 3" key="1">
    <citation type="journal article" date="2022" name="Nat. Genet.">
        <title>Improved pea reference genome and pan-genome highlight genomic features and evolutionary characteristics.</title>
        <authorList>
            <person name="Yang T."/>
            <person name="Liu R."/>
            <person name="Luo Y."/>
            <person name="Hu S."/>
            <person name="Wang D."/>
            <person name="Wang C."/>
            <person name="Pandey M.K."/>
            <person name="Ge S."/>
            <person name="Xu Q."/>
            <person name="Li N."/>
            <person name="Li G."/>
            <person name="Huang Y."/>
            <person name="Saxena R.K."/>
            <person name="Ji Y."/>
            <person name="Li M."/>
            <person name="Yan X."/>
            <person name="He Y."/>
            <person name="Liu Y."/>
            <person name="Wang X."/>
            <person name="Xiang C."/>
            <person name="Varshney R.K."/>
            <person name="Ding H."/>
            <person name="Gao S."/>
            <person name="Zong X."/>
        </authorList>
    </citation>
    <scope>NUCLEOTIDE SEQUENCE [LARGE SCALE GENOMIC DNA]</scope>
    <source>
        <strain evidence="2 3">cv. Zhongwan 6</strain>
    </source>
</reference>
<dbReference type="EMBL" id="JAMSHJ010000004">
    <property type="protein sequence ID" value="KAI5416577.1"/>
    <property type="molecule type" value="Genomic_DNA"/>
</dbReference>
<evidence type="ECO:0000313" key="2">
    <source>
        <dbReference type="EMBL" id="KAI5416577.1"/>
    </source>
</evidence>
<organism evidence="2 3">
    <name type="scientific">Pisum sativum</name>
    <name type="common">Garden pea</name>
    <name type="synonym">Lathyrus oleraceus</name>
    <dbReference type="NCBI Taxonomy" id="3888"/>
    <lineage>
        <taxon>Eukaryota</taxon>
        <taxon>Viridiplantae</taxon>
        <taxon>Streptophyta</taxon>
        <taxon>Embryophyta</taxon>
        <taxon>Tracheophyta</taxon>
        <taxon>Spermatophyta</taxon>
        <taxon>Magnoliopsida</taxon>
        <taxon>eudicotyledons</taxon>
        <taxon>Gunneridae</taxon>
        <taxon>Pentapetalae</taxon>
        <taxon>rosids</taxon>
        <taxon>fabids</taxon>
        <taxon>Fabales</taxon>
        <taxon>Fabaceae</taxon>
        <taxon>Papilionoideae</taxon>
        <taxon>50 kb inversion clade</taxon>
        <taxon>NPAAA clade</taxon>
        <taxon>Hologalegina</taxon>
        <taxon>IRL clade</taxon>
        <taxon>Fabeae</taxon>
        <taxon>Lathyrus</taxon>
    </lineage>
</organism>